<evidence type="ECO:0000259" key="1">
    <source>
        <dbReference type="Pfam" id="PF24626"/>
    </source>
</evidence>
<dbReference type="Gene3D" id="3.30.420.10">
    <property type="entry name" value="Ribonuclease H-like superfamily/Ribonuclease H"/>
    <property type="match status" value="1"/>
</dbReference>
<proteinExistence type="predicted"/>
<dbReference type="EMBL" id="LR862136">
    <property type="protein sequence ID" value="CAD1842405.1"/>
    <property type="molecule type" value="Genomic_DNA"/>
</dbReference>
<evidence type="ECO:0000313" key="2">
    <source>
        <dbReference type="EMBL" id="CAD1842405.1"/>
    </source>
</evidence>
<dbReference type="Pfam" id="PF24626">
    <property type="entry name" value="SH3_Tf2-1"/>
    <property type="match status" value="1"/>
</dbReference>
<protein>
    <recommendedName>
        <fullName evidence="1">Tf2-1-like SH3-like domain-containing protein</fullName>
    </recommendedName>
</protein>
<dbReference type="PANTHER" id="PTHR46148">
    <property type="entry name" value="CHROMO DOMAIN-CONTAINING PROTEIN"/>
    <property type="match status" value="1"/>
</dbReference>
<name>A0A6V7QHV3_ANACO</name>
<dbReference type="InterPro" id="IPR036397">
    <property type="entry name" value="RNaseH_sf"/>
</dbReference>
<dbReference type="PANTHER" id="PTHR46148:SF60">
    <property type="entry name" value="CHROMO DOMAIN-CONTAINING PROTEIN"/>
    <property type="match status" value="1"/>
</dbReference>
<sequence length="181" mass="20815">MLRACVIDYKGSWASHLRMAEFAYNNSYQASIGMAPFKVLYGRKCRSPICWSDVGKHAALGRDILREAEEKVRLVRERLLTAQSRQKSYSDKCRRDLKFAVGDRVFLKVSPMRGVKRFGVRGKLSPRYIGPFEVLERVGAVAYRLALPPKLAGVHDVFHVSNLRKYVHDPEHVMYYKLPDL</sequence>
<reference evidence="2" key="1">
    <citation type="submission" date="2020-07" db="EMBL/GenBank/DDBJ databases">
        <authorList>
            <person name="Lin J."/>
        </authorList>
    </citation>
    <scope>NUCLEOTIDE SEQUENCE</scope>
</reference>
<gene>
    <name evidence="2" type="ORF">CB5_LOCUS25616</name>
</gene>
<dbReference type="GO" id="GO:0003676">
    <property type="term" value="F:nucleic acid binding"/>
    <property type="evidence" value="ECO:0007669"/>
    <property type="project" value="InterPro"/>
</dbReference>
<dbReference type="InterPro" id="IPR056924">
    <property type="entry name" value="SH3_Tf2-1"/>
</dbReference>
<feature type="domain" description="Tf2-1-like SH3-like" evidence="1">
    <location>
        <begin position="102"/>
        <end position="167"/>
    </location>
</feature>
<dbReference type="AlphaFoldDB" id="A0A6V7QHV3"/>
<accession>A0A6V7QHV3</accession>
<organism evidence="2">
    <name type="scientific">Ananas comosus var. bracteatus</name>
    <name type="common">red pineapple</name>
    <dbReference type="NCBI Taxonomy" id="296719"/>
    <lineage>
        <taxon>Eukaryota</taxon>
        <taxon>Viridiplantae</taxon>
        <taxon>Streptophyta</taxon>
        <taxon>Embryophyta</taxon>
        <taxon>Tracheophyta</taxon>
        <taxon>Spermatophyta</taxon>
        <taxon>Magnoliopsida</taxon>
        <taxon>Liliopsida</taxon>
        <taxon>Poales</taxon>
        <taxon>Bromeliaceae</taxon>
        <taxon>Bromelioideae</taxon>
        <taxon>Ananas</taxon>
    </lineage>
</organism>